<dbReference type="InterPro" id="IPR050266">
    <property type="entry name" value="AB_hydrolase_sf"/>
</dbReference>
<dbReference type="OrthoDB" id="59888at2"/>
<protein>
    <submittedName>
        <fullName evidence="2">Alpha/beta fold hydrolase</fullName>
    </submittedName>
</protein>
<evidence type="ECO:0000259" key="1">
    <source>
        <dbReference type="Pfam" id="PF00561"/>
    </source>
</evidence>
<keyword evidence="2" id="KW-0378">Hydrolase</keyword>
<feature type="domain" description="AB hydrolase-1" evidence="1">
    <location>
        <begin position="31"/>
        <end position="148"/>
    </location>
</feature>
<dbReference type="GO" id="GO:0016787">
    <property type="term" value="F:hydrolase activity"/>
    <property type="evidence" value="ECO:0007669"/>
    <property type="project" value="UniProtKB-KW"/>
</dbReference>
<dbReference type="EMBL" id="WKKI01000047">
    <property type="protein sequence ID" value="MRX73832.1"/>
    <property type="molecule type" value="Genomic_DNA"/>
</dbReference>
<proteinExistence type="predicted"/>
<organism evidence="2 3">
    <name type="scientific">Metabacillus lacus</name>
    <dbReference type="NCBI Taxonomy" id="1983721"/>
    <lineage>
        <taxon>Bacteria</taxon>
        <taxon>Bacillati</taxon>
        <taxon>Bacillota</taxon>
        <taxon>Bacilli</taxon>
        <taxon>Bacillales</taxon>
        <taxon>Bacillaceae</taxon>
        <taxon>Metabacillus</taxon>
    </lineage>
</organism>
<dbReference type="SUPFAM" id="SSF53474">
    <property type="entry name" value="alpha/beta-Hydrolases"/>
    <property type="match status" value="1"/>
</dbReference>
<reference evidence="2 3" key="1">
    <citation type="submission" date="2019-11" db="EMBL/GenBank/DDBJ databases">
        <title>Bacillus lacus genome.</title>
        <authorList>
            <person name="Allen C.J."/>
            <person name="Newman J.D."/>
        </authorList>
    </citation>
    <scope>NUCLEOTIDE SEQUENCE [LARGE SCALE GENOMIC DNA]</scope>
    <source>
        <strain evidence="2 3">KCTC 33946</strain>
    </source>
</reference>
<accession>A0A7X2J1N6</accession>
<dbReference type="AlphaFoldDB" id="A0A7X2J1N6"/>
<dbReference type="InterPro" id="IPR029058">
    <property type="entry name" value="AB_hydrolase_fold"/>
</dbReference>
<dbReference type="Gene3D" id="3.40.50.1820">
    <property type="entry name" value="alpha/beta hydrolase"/>
    <property type="match status" value="1"/>
</dbReference>
<dbReference type="Pfam" id="PF00561">
    <property type="entry name" value="Abhydrolase_1"/>
    <property type="match status" value="1"/>
</dbReference>
<keyword evidence="3" id="KW-1185">Reference proteome</keyword>
<sequence>MVLKIESNVKLSFGEMYVVIYQSGPHLPYVILDAGYGNDSSVWEKTAGEIGEFANVIVYDRAGVGKSSNSCHPRTAFWMAEELYEIMENLDIDSPILAGHSYGGVIHRVLADRYPTKTAGLVLIDSTPHDYQNRFLPNMSEAFQNSYYSQFTKEGNAENFKESLKQLQNCSNLLDVPVTVLSAGKKQHYNESSQTLWHDMQREMLQITKSRSTFLIAEHSGHFIQREQPEVVIDAVRSMVISLMKNDEEKRQV</sequence>
<dbReference type="RefSeq" id="WP_154309292.1">
    <property type="nucleotide sequence ID" value="NZ_WKKI01000047.1"/>
</dbReference>
<evidence type="ECO:0000313" key="3">
    <source>
        <dbReference type="Proteomes" id="UP000448867"/>
    </source>
</evidence>
<dbReference type="InterPro" id="IPR000073">
    <property type="entry name" value="AB_hydrolase_1"/>
</dbReference>
<dbReference type="PANTHER" id="PTHR43798">
    <property type="entry name" value="MONOACYLGLYCEROL LIPASE"/>
    <property type="match status" value="1"/>
</dbReference>
<name>A0A7X2J1N6_9BACI</name>
<evidence type="ECO:0000313" key="2">
    <source>
        <dbReference type="EMBL" id="MRX73832.1"/>
    </source>
</evidence>
<dbReference type="Proteomes" id="UP000448867">
    <property type="component" value="Unassembled WGS sequence"/>
</dbReference>
<comment type="caution">
    <text evidence="2">The sequence shown here is derived from an EMBL/GenBank/DDBJ whole genome shotgun (WGS) entry which is preliminary data.</text>
</comment>
<gene>
    <name evidence="2" type="ORF">GJU40_16945</name>
</gene>